<feature type="binding site" evidence="3">
    <location>
        <position position="146"/>
    </location>
    <ligand>
        <name>a divalent metal cation</name>
        <dbReference type="ChEBI" id="CHEBI:60240"/>
    </ligand>
</feature>
<name>A0AAX3FMN5_9PSED</name>
<keyword evidence="2 3" id="KW-0479">Metal-binding</keyword>
<dbReference type="RefSeq" id="WP_063430528.1">
    <property type="nucleotide sequence ID" value="NZ_CP054865.1"/>
</dbReference>
<accession>A0AAX3FMN5</accession>
<dbReference type="InterPro" id="IPR034660">
    <property type="entry name" value="DinB/YfiT-like"/>
</dbReference>
<dbReference type="EMBL" id="LR134334">
    <property type="protein sequence ID" value="VEF71926.1"/>
    <property type="molecule type" value="Genomic_DNA"/>
</dbReference>
<comment type="similarity">
    <text evidence="1">Belongs to the DinB family.</text>
</comment>
<feature type="binding site" evidence="3">
    <location>
        <position position="52"/>
    </location>
    <ligand>
        <name>a divalent metal cation</name>
        <dbReference type="ChEBI" id="CHEBI:60240"/>
    </ligand>
</feature>
<protein>
    <submittedName>
        <fullName evidence="4">DinB</fullName>
    </submittedName>
</protein>
<dbReference type="Pfam" id="PF05163">
    <property type="entry name" value="DinB"/>
    <property type="match status" value="1"/>
</dbReference>
<dbReference type="InterPro" id="IPR007837">
    <property type="entry name" value="DinB"/>
</dbReference>
<proteinExistence type="inferred from homology"/>
<dbReference type="AlphaFoldDB" id="A0AAX3FMN5"/>
<dbReference type="PANTHER" id="PTHR37302">
    <property type="entry name" value="SLR1116 PROTEIN"/>
    <property type="match status" value="1"/>
</dbReference>
<dbReference type="Proteomes" id="UP000277437">
    <property type="component" value="Chromosome"/>
</dbReference>
<gene>
    <name evidence="4" type="ORF">NCTC7357_00159</name>
</gene>
<dbReference type="Gene3D" id="1.20.120.450">
    <property type="entry name" value="dinb family like domain"/>
    <property type="match status" value="1"/>
</dbReference>
<dbReference type="PANTHER" id="PTHR37302:SF3">
    <property type="entry name" value="DAMAGE-INDUCIBLE PROTEIN DINB"/>
    <property type="match status" value="1"/>
</dbReference>
<reference evidence="4 5" key="1">
    <citation type="submission" date="2018-12" db="EMBL/GenBank/DDBJ databases">
        <authorList>
            <consortium name="Pathogen Informatics"/>
        </authorList>
    </citation>
    <scope>NUCLEOTIDE SEQUENCE [LARGE SCALE GENOMIC DNA]</scope>
    <source>
        <strain evidence="4 5">NCTC7357</strain>
    </source>
</reference>
<evidence type="ECO:0000313" key="4">
    <source>
        <dbReference type="EMBL" id="VEF71926.1"/>
    </source>
</evidence>
<evidence type="ECO:0000256" key="3">
    <source>
        <dbReference type="PIRSR" id="PIRSR607837-1"/>
    </source>
</evidence>
<feature type="binding site" evidence="3">
    <location>
        <position position="142"/>
    </location>
    <ligand>
        <name>a divalent metal cation</name>
        <dbReference type="ChEBI" id="CHEBI:60240"/>
    </ligand>
</feature>
<dbReference type="GO" id="GO:0046872">
    <property type="term" value="F:metal ion binding"/>
    <property type="evidence" value="ECO:0007669"/>
    <property type="project" value="UniProtKB-KW"/>
</dbReference>
<evidence type="ECO:0000313" key="5">
    <source>
        <dbReference type="Proteomes" id="UP000277437"/>
    </source>
</evidence>
<evidence type="ECO:0000256" key="1">
    <source>
        <dbReference type="ARBA" id="ARBA00008635"/>
    </source>
</evidence>
<sequence>MNQPLSHHLLTMAYQNAWANHRLGKAWEILTPGELAAPRVSFFPSLKATLNHILTCDWFYVDALERELRGEPPRPDCYVFFDDEEPFDQAADLRREQALVDRRLIAYCEQQRDADLQRIVTIAREKPQRDSRLRMLSHLFEHQLHHRGQVHAMLSGTRVAPPQLDEFFCAGEAALRAEDFAELGWSEAQIWGEGAEAVEEKNGSA</sequence>
<dbReference type="SUPFAM" id="SSF109854">
    <property type="entry name" value="DinB/YfiT-like putative metalloenzymes"/>
    <property type="match status" value="1"/>
</dbReference>
<organism evidence="4 5">
    <name type="scientific">Pseudomonas chlororaphis</name>
    <dbReference type="NCBI Taxonomy" id="587753"/>
    <lineage>
        <taxon>Bacteria</taxon>
        <taxon>Pseudomonadati</taxon>
        <taxon>Pseudomonadota</taxon>
        <taxon>Gammaproteobacteria</taxon>
        <taxon>Pseudomonadales</taxon>
        <taxon>Pseudomonadaceae</taxon>
        <taxon>Pseudomonas</taxon>
    </lineage>
</organism>
<evidence type="ECO:0000256" key="2">
    <source>
        <dbReference type="ARBA" id="ARBA00022723"/>
    </source>
</evidence>